<evidence type="ECO:0000256" key="3">
    <source>
        <dbReference type="RuleBase" id="RU003694"/>
    </source>
</evidence>
<dbReference type="EMBL" id="BOMM01000040">
    <property type="protein sequence ID" value="GIE12749.1"/>
    <property type="molecule type" value="Genomic_DNA"/>
</dbReference>
<comment type="caution">
    <text evidence="5">The sequence shown here is derived from an EMBL/GenBank/DDBJ whole genome shotgun (WGS) entry which is preliminary data.</text>
</comment>
<keyword evidence="2 3" id="KW-0808">Transferase</keyword>
<dbReference type="InterPro" id="IPR014031">
    <property type="entry name" value="Ketoacyl_synth_C"/>
</dbReference>
<comment type="similarity">
    <text evidence="1 3">Belongs to the thiolase-like superfamily. Beta-ketoacyl-ACP synthases family.</text>
</comment>
<evidence type="ECO:0000313" key="6">
    <source>
        <dbReference type="Proteomes" id="UP000598174"/>
    </source>
</evidence>
<dbReference type="AlphaFoldDB" id="A0A919J319"/>
<dbReference type="PANTHER" id="PTHR11712">
    <property type="entry name" value="POLYKETIDE SYNTHASE-RELATED"/>
    <property type="match status" value="1"/>
</dbReference>
<dbReference type="PANTHER" id="PTHR11712:SF336">
    <property type="entry name" value="3-OXOACYL-[ACYL-CARRIER-PROTEIN] SYNTHASE, MITOCHONDRIAL"/>
    <property type="match status" value="1"/>
</dbReference>
<dbReference type="Proteomes" id="UP000598174">
    <property type="component" value="Unassembled WGS sequence"/>
</dbReference>
<dbReference type="InterPro" id="IPR016039">
    <property type="entry name" value="Thiolase-like"/>
</dbReference>
<feature type="domain" description="Ketosynthase family 3 (KS3)" evidence="4">
    <location>
        <begin position="2"/>
        <end position="410"/>
    </location>
</feature>
<dbReference type="InterPro" id="IPR014030">
    <property type="entry name" value="Ketoacyl_synth_N"/>
</dbReference>
<dbReference type="Pfam" id="PF02801">
    <property type="entry name" value="Ketoacyl-synt_C"/>
    <property type="match status" value="1"/>
</dbReference>
<dbReference type="PROSITE" id="PS52004">
    <property type="entry name" value="KS3_2"/>
    <property type="match status" value="1"/>
</dbReference>
<keyword evidence="6" id="KW-1185">Reference proteome</keyword>
<dbReference type="GO" id="GO:0005829">
    <property type="term" value="C:cytosol"/>
    <property type="evidence" value="ECO:0007669"/>
    <property type="project" value="TreeGrafter"/>
</dbReference>
<gene>
    <name evidence="5" type="ORF">Afe05nite_45890</name>
</gene>
<dbReference type="InterPro" id="IPR018201">
    <property type="entry name" value="Ketoacyl_synth_AS"/>
</dbReference>
<dbReference type="SMART" id="SM00825">
    <property type="entry name" value="PKS_KS"/>
    <property type="match status" value="1"/>
</dbReference>
<protein>
    <submittedName>
        <fullName evidence="5">Beta-ketoacyl-[acyl-carrier-protein] synthase II</fullName>
    </submittedName>
</protein>
<proteinExistence type="inferred from homology"/>
<dbReference type="PROSITE" id="PS00606">
    <property type="entry name" value="KS3_1"/>
    <property type="match status" value="1"/>
</dbReference>
<evidence type="ECO:0000256" key="1">
    <source>
        <dbReference type="ARBA" id="ARBA00008467"/>
    </source>
</evidence>
<dbReference type="CDD" id="cd00834">
    <property type="entry name" value="KAS_I_II"/>
    <property type="match status" value="1"/>
</dbReference>
<dbReference type="Gene3D" id="3.40.47.10">
    <property type="match status" value="1"/>
</dbReference>
<name>A0A919J319_9ACTN</name>
<dbReference type="SUPFAM" id="SSF53901">
    <property type="entry name" value="Thiolase-like"/>
    <property type="match status" value="2"/>
</dbReference>
<dbReference type="InterPro" id="IPR000794">
    <property type="entry name" value="Beta-ketoacyl_synthase"/>
</dbReference>
<evidence type="ECO:0000256" key="2">
    <source>
        <dbReference type="ARBA" id="ARBA00022679"/>
    </source>
</evidence>
<organism evidence="5 6">
    <name type="scientific">Paractinoplanes ferrugineus</name>
    <dbReference type="NCBI Taxonomy" id="113564"/>
    <lineage>
        <taxon>Bacteria</taxon>
        <taxon>Bacillati</taxon>
        <taxon>Actinomycetota</taxon>
        <taxon>Actinomycetes</taxon>
        <taxon>Micromonosporales</taxon>
        <taxon>Micromonosporaceae</taxon>
        <taxon>Paractinoplanes</taxon>
    </lineage>
</organism>
<dbReference type="GO" id="GO:0004315">
    <property type="term" value="F:3-oxoacyl-[acyl-carrier-protein] synthase activity"/>
    <property type="evidence" value="ECO:0007669"/>
    <property type="project" value="InterPro"/>
</dbReference>
<dbReference type="GO" id="GO:0006633">
    <property type="term" value="P:fatty acid biosynthetic process"/>
    <property type="evidence" value="ECO:0007669"/>
    <property type="project" value="InterPro"/>
</dbReference>
<evidence type="ECO:0000259" key="4">
    <source>
        <dbReference type="PROSITE" id="PS52004"/>
    </source>
</evidence>
<reference evidence="5" key="1">
    <citation type="submission" date="2021-01" db="EMBL/GenBank/DDBJ databases">
        <title>Whole genome shotgun sequence of Actinoplanes ferrugineus NBRC 15555.</title>
        <authorList>
            <person name="Komaki H."/>
            <person name="Tamura T."/>
        </authorList>
    </citation>
    <scope>NUCLEOTIDE SEQUENCE</scope>
    <source>
        <strain evidence="5">NBRC 15555</strain>
    </source>
</reference>
<sequence length="411" mass="41590">MTVEVVVTGVGAISAIGDDAAASHDALVAGRCGIQVRPGTDVAGARPTLQAAIGDGSAIGATRLEQRKWDRATAFAMHAARGAWAMAGAPAVDPERLAVAVSGAFPGYLSLMRIVEDFAAKGSFALTAASIPRTMVNAQAVNIAIELGARGGSYAPNSACASASDAIALGYRLIVSGEADVVVVGGADAPLHPVMLAGFQAMRALSGNIGEPHLASRPLDRRRDGFVMGEGAGVLVLEALDFARSRQAKPMAMLRGFGATSDGHHLVAPHPGGVAASSAMRKALERAGVGRHEVTAISAHCTGTPVGDAAESTAITRLFGAHTGGIAVTATKSAIGHTIGASGALAAVLACCGLQERVVAPVLGFHESDPGVELDIVHGSPRYLSVDRKQVSLVNAFGFGGQNVSLCFSEP</sequence>
<evidence type="ECO:0000313" key="5">
    <source>
        <dbReference type="EMBL" id="GIE12749.1"/>
    </source>
</evidence>
<dbReference type="Pfam" id="PF00109">
    <property type="entry name" value="ketoacyl-synt"/>
    <property type="match status" value="1"/>
</dbReference>
<dbReference type="RefSeq" id="WP_203819202.1">
    <property type="nucleotide sequence ID" value="NZ_BAAABP010000022.1"/>
</dbReference>
<dbReference type="InterPro" id="IPR020841">
    <property type="entry name" value="PKS_Beta-ketoAc_synthase_dom"/>
</dbReference>
<accession>A0A919J319</accession>